<comment type="function">
    <text evidence="6">Destroys radicals which are normally produced within the cells and which are toxic to biological systems.</text>
</comment>
<feature type="domain" description="Manganese/iron superoxide dismutase C-terminal" evidence="8">
    <location>
        <begin position="91"/>
        <end position="193"/>
    </location>
</feature>
<dbReference type="InterPro" id="IPR019831">
    <property type="entry name" value="Mn/Fe_SOD_N"/>
</dbReference>
<keyword evidence="4 6" id="KW-0560">Oxidoreductase</keyword>
<evidence type="ECO:0000256" key="2">
    <source>
        <dbReference type="ARBA" id="ARBA00012682"/>
    </source>
</evidence>
<dbReference type="OrthoDB" id="9803125at2"/>
<dbReference type="GO" id="GO:0046872">
    <property type="term" value="F:metal ion binding"/>
    <property type="evidence" value="ECO:0007669"/>
    <property type="project" value="UniProtKB-KW"/>
</dbReference>
<accession>A0A4Y3KNF9</accession>
<protein>
    <recommendedName>
        <fullName evidence="2 6">Superoxide dismutase</fullName>
        <ecNumber evidence="2 6">1.15.1.1</ecNumber>
    </recommendedName>
</protein>
<dbReference type="Pfam" id="PF00081">
    <property type="entry name" value="Sod_Fe_N"/>
    <property type="match status" value="1"/>
</dbReference>
<feature type="binding site" evidence="5">
    <location>
        <position position="76"/>
    </location>
    <ligand>
        <name>Mn(2+)</name>
        <dbReference type="ChEBI" id="CHEBI:29035"/>
    </ligand>
</feature>
<evidence type="ECO:0000259" key="8">
    <source>
        <dbReference type="Pfam" id="PF02777"/>
    </source>
</evidence>
<dbReference type="GO" id="GO:0004784">
    <property type="term" value="F:superoxide dismutase activity"/>
    <property type="evidence" value="ECO:0007669"/>
    <property type="project" value="UniProtKB-EC"/>
</dbReference>
<dbReference type="InterPro" id="IPR050265">
    <property type="entry name" value="Fe/Mn_Superoxide_Dismutase"/>
</dbReference>
<dbReference type="EMBL" id="BJLQ01000014">
    <property type="protein sequence ID" value="GEA84448.1"/>
    <property type="molecule type" value="Genomic_DNA"/>
</dbReference>
<dbReference type="FunFam" id="1.10.287.990:FF:000001">
    <property type="entry name" value="Superoxide dismutase"/>
    <property type="match status" value="1"/>
</dbReference>
<dbReference type="InterPro" id="IPR019833">
    <property type="entry name" value="Mn/Fe_SOD_BS"/>
</dbReference>
<dbReference type="PRINTS" id="PR01703">
    <property type="entry name" value="MNSODISMTASE"/>
</dbReference>
<dbReference type="EC" id="1.15.1.1" evidence="2 6"/>
<dbReference type="InterPro" id="IPR036324">
    <property type="entry name" value="Mn/Fe_SOD_N_sf"/>
</dbReference>
<dbReference type="Pfam" id="PF02777">
    <property type="entry name" value="Sod_Fe_C"/>
    <property type="match status" value="1"/>
</dbReference>
<dbReference type="InterPro" id="IPR019832">
    <property type="entry name" value="Mn/Fe_SOD_C"/>
</dbReference>
<dbReference type="PANTHER" id="PTHR11404:SF6">
    <property type="entry name" value="SUPEROXIDE DISMUTASE [MN], MITOCHONDRIAL"/>
    <property type="match status" value="1"/>
</dbReference>
<dbReference type="PIRSF" id="PIRSF000349">
    <property type="entry name" value="SODismutase"/>
    <property type="match status" value="1"/>
</dbReference>
<reference evidence="9 10" key="1">
    <citation type="submission" date="2019-06" db="EMBL/GenBank/DDBJ databases">
        <title>Whole genome shotgun sequence of Cellulomonas gelida NBRC 3748.</title>
        <authorList>
            <person name="Hosoyama A."/>
            <person name="Uohara A."/>
            <person name="Ohji S."/>
            <person name="Ichikawa N."/>
        </authorList>
    </citation>
    <scope>NUCLEOTIDE SEQUENCE [LARGE SCALE GENOMIC DNA]</scope>
    <source>
        <strain evidence="9 10">NBRC 3748</strain>
    </source>
</reference>
<feature type="domain" description="Manganese/iron superoxide dismutase N-terminal" evidence="7">
    <location>
        <begin position="3"/>
        <end position="84"/>
    </location>
</feature>
<dbReference type="Gene3D" id="3.55.40.20">
    <property type="entry name" value="Iron/manganese superoxide dismutase, C-terminal domain"/>
    <property type="match status" value="1"/>
</dbReference>
<comment type="catalytic activity">
    <reaction evidence="6">
        <text>2 superoxide + 2 H(+) = H2O2 + O2</text>
        <dbReference type="Rhea" id="RHEA:20696"/>
        <dbReference type="ChEBI" id="CHEBI:15378"/>
        <dbReference type="ChEBI" id="CHEBI:15379"/>
        <dbReference type="ChEBI" id="CHEBI:16240"/>
        <dbReference type="ChEBI" id="CHEBI:18421"/>
        <dbReference type="EC" id="1.15.1.1"/>
    </reaction>
</comment>
<proteinExistence type="inferred from homology"/>
<evidence type="ECO:0000259" key="7">
    <source>
        <dbReference type="Pfam" id="PF00081"/>
    </source>
</evidence>
<sequence length="209" mass="23099">MADYTLPDLPYDYAALEPHISGRIMELHHDKHHAAYVTGANTALAKLAEARESGDLAAVNLHEKNLAFNLGGHVNHSVFWQNLSPEGGDKPTGELAAAIDEFFGSFDAFQKHFAANAVGIQGSGWSILGWDSVGQKLAIFQLYDQQSNFPLGLVPIVVLDMWEHAFYLDYVNVKADYVKAWWNIVSWADAAERFERARSQTSGLIVPAL</sequence>
<dbReference type="SUPFAM" id="SSF54719">
    <property type="entry name" value="Fe,Mn superoxide dismutase (SOD), C-terminal domain"/>
    <property type="match status" value="1"/>
</dbReference>
<name>A0A4Y3KNF9_9CELL</name>
<evidence type="ECO:0000256" key="1">
    <source>
        <dbReference type="ARBA" id="ARBA00008714"/>
    </source>
</evidence>
<dbReference type="AlphaFoldDB" id="A0A4Y3KNF9"/>
<dbReference type="Proteomes" id="UP000320461">
    <property type="component" value="Unassembled WGS sequence"/>
</dbReference>
<dbReference type="SUPFAM" id="SSF46609">
    <property type="entry name" value="Fe,Mn superoxide dismutase (SOD), N-terminal domain"/>
    <property type="match status" value="1"/>
</dbReference>
<keyword evidence="3 5" id="KW-0479">Metal-binding</keyword>
<dbReference type="Gene3D" id="1.10.287.990">
    <property type="entry name" value="Fe,Mn superoxide dismutase (SOD) domain"/>
    <property type="match status" value="1"/>
</dbReference>
<feature type="binding site" evidence="5">
    <location>
        <position position="164"/>
    </location>
    <ligand>
        <name>Mn(2+)</name>
        <dbReference type="ChEBI" id="CHEBI:29035"/>
    </ligand>
</feature>
<dbReference type="InterPro" id="IPR036314">
    <property type="entry name" value="SOD_C_sf"/>
</dbReference>
<keyword evidence="10" id="KW-1185">Reference proteome</keyword>
<evidence type="ECO:0000256" key="4">
    <source>
        <dbReference type="ARBA" id="ARBA00023002"/>
    </source>
</evidence>
<dbReference type="PROSITE" id="PS00088">
    <property type="entry name" value="SOD_MN"/>
    <property type="match status" value="1"/>
</dbReference>
<feature type="binding site" evidence="5">
    <location>
        <position position="160"/>
    </location>
    <ligand>
        <name>Mn(2+)</name>
        <dbReference type="ChEBI" id="CHEBI:29035"/>
    </ligand>
</feature>
<comment type="caution">
    <text evidence="9">The sequence shown here is derived from an EMBL/GenBank/DDBJ whole genome shotgun (WGS) entry which is preliminary data.</text>
</comment>
<organism evidence="9 10">
    <name type="scientific">Cellulomonas gelida</name>
    <dbReference type="NCBI Taxonomy" id="1712"/>
    <lineage>
        <taxon>Bacteria</taxon>
        <taxon>Bacillati</taxon>
        <taxon>Actinomycetota</taxon>
        <taxon>Actinomycetes</taxon>
        <taxon>Micrococcales</taxon>
        <taxon>Cellulomonadaceae</taxon>
        <taxon>Cellulomonas</taxon>
    </lineage>
</organism>
<feature type="binding site" evidence="5">
    <location>
        <position position="28"/>
    </location>
    <ligand>
        <name>Mn(2+)</name>
        <dbReference type="ChEBI" id="CHEBI:29035"/>
    </ligand>
</feature>
<evidence type="ECO:0000256" key="6">
    <source>
        <dbReference type="RuleBase" id="RU000414"/>
    </source>
</evidence>
<evidence type="ECO:0000313" key="10">
    <source>
        <dbReference type="Proteomes" id="UP000320461"/>
    </source>
</evidence>
<dbReference type="FunFam" id="3.55.40.20:FF:000004">
    <property type="entry name" value="Superoxide dismutase [Fe]"/>
    <property type="match status" value="1"/>
</dbReference>
<evidence type="ECO:0000313" key="9">
    <source>
        <dbReference type="EMBL" id="GEA84448.1"/>
    </source>
</evidence>
<evidence type="ECO:0000256" key="5">
    <source>
        <dbReference type="PIRSR" id="PIRSR000349-1"/>
    </source>
</evidence>
<comment type="similarity">
    <text evidence="1 6">Belongs to the iron/manganese superoxide dismutase family.</text>
</comment>
<dbReference type="InterPro" id="IPR001189">
    <property type="entry name" value="Mn/Fe_SOD"/>
</dbReference>
<dbReference type="PANTHER" id="PTHR11404">
    <property type="entry name" value="SUPEROXIDE DISMUTASE 2"/>
    <property type="match status" value="1"/>
</dbReference>
<evidence type="ECO:0000256" key="3">
    <source>
        <dbReference type="ARBA" id="ARBA00022723"/>
    </source>
</evidence>
<dbReference type="RefSeq" id="WP_048343489.1">
    <property type="nucleotide sequence ID" value="NZ_BJLQ01000014.1"/>
</dbReference>
<gene>
    <name evidence="9" type="ORF">CGE01nite_16990</name>
</gene>